<dbReference type="SUPFAM" id="SSF49464">
    <property type="entry name" value="Carboxypeptidase regulatory domain-like"/>
    <property type="match status" value="1"/>
</dbReference>
<dbReference type="InterPro" id="IPR012910">
    <property type="entry name" value="Plug_dom"/>
</dbReference>
<dbReference type="Gene3D" id="2.40.170.20">
    <property type="entry name" value="TonB-dependent receptor, beta-barrel domain"/>
    <property type="match status" value="1"/>
</dbReference>
<evidence type="ECO:0000256" key="1">
    <source>
        <dbReference type="ARBA" id="ARBA00004571"/>
    </source>
</evidence>
<feature type="signal peptide" evidence="9">
    <location>
        <begin position="1"/>
        <end position="21"/>
    </location>
</feature>
<evidence type="ECO:0000256" key="5">
    <source>
        <dbReference type="ARBA" id="ARBA00022729"/>
    </source>
</evidence>
<keyword evidence="6 8" id="KW-0472">Membrane</keyword>
<keyword evidence="7 8" id="KW-0998">Cell outer membrane</keyword>
<evidence type="ECO:0000313" key="12">
    <source>
        <dbReference type="Proteomes" id="UP000215539"/>
    </source>
</evidence>
<dbReference type="Pfam" id="PF13715">
    <property type="entry name" value="CarbopepD_reg_2"/>
    <property type="match status" value="1"/>
</dbReference>
<evidence type="ECO:0000256" key="6">
    <source>
        <dbReference type="ARBA" id="ARBA00023136"/>
    </source>
</evidence>
<dbReference type="EMBL" id="LT906449">
    <property type="protein sequence ID" value="SNV11973.1"/>
    <property type="molecule type" value="Genomic_DNA"/>
</dbReference>
<dbReference type="AlphaFoldDB" id="A0AAX2H1X9"/>
<dbReference type="GO" id="GO:0015344">
    <property type="term" value="F:siderophore uptake transmembrane transporter activity"/>
    <property type="evidence" value="ECO:0007669"/>
    <property type="project" value="TreeGrafter"/>
</dbReference>
<keyword evidence="3 8" id="KW-1134">Transmembrane beta strand</keyword>
<evidence type="ECO:0000256" key="4">
    <source>
        <dbReference type="ARBA" id="ARBA00022692"/>
    </source>
</evidence>
<dbReference type="PROSITE" id="PS52016">
    <property type="entry name" value="TONB_DEPENDENT_REC_3"/>
    <property type="match status" value="1"/>
</dbReference>
<dbReference type="Gene3D" id="2.170.130.10">
    <property type="entry name" value="TonB-dependent receptor, plug domain"/>
    <property type="match status" value="1"/>
</dbReference>
<dbReference type="PANTHER" id="PTHR30069:SF29">
    <property type="entry name" value="HEMOGLOBIN AND HEMOGLOBIN-HAPTOGLOBIN-BINDING PROTEIN 1-RELATED"/>
    <property type="match status" value="1"/>
</dbReference>
<evidence type="ECO:0000256" key="3">
    <source>
        <dbReference type="ARBA" id="ARBA00022452"/>
    </source>
</evidence>
<reference evidence="11 12" key="1">
    <citation type="submission" date="2017-06" db="EMBL/GenBank/DDBJ databases">
        <authorList>
            <consortium name="Pathogen Informatics"/>
        </authorList>
    </citation>
    <scope>NUCLEOTIDE SEQUENCE [LARGE SCALE GENOMIC DNA]</scope>
    <source>
        <strain evidence="11 12">NCTC12947</strain>
    </source>
</reference>
<evidence type="ECO:0000256" key="2">
    <source>
        <dbReference type="ARBA" id="ARBA00022448"/>
    </source>
</evidence>
<dbReference type="InterPro" id="IPR036942">
    <property type="entry name" value="Beta-barrel_TonB_sf"/>
</dbReference>
<organism evidence="11 12">
    <name type="scientific">Capnocytophaga haemolytica</name>
    <dbReference type="NCBI Taxonomy" id="45243"/>
    <lineage>
        <taxon>Bacteria</taxon>
        <taxon>Pseudomonadati</taxon>
        <taxon>Bacteroidota</taxon>
        <taxon>Flavobacteriia</taxon>
        <taxon>Flavobacteriales</taxon>
        <taxon>Flavobacteriaceae</taxon>
        <taxon>Capnocytophaga</taxon>
    </lineage>
</organism>
<dbReference type="Pfam" id="PF07715">
    <property type="entry name" value="Plug"/>
    <property type="match status" value="1"/>
</dbReference>
<dbReference type="Proteomes" id="UP000215539">
    <property type="component" value="Chromosome 1"/>
</dbReference>
<evidence type="ECO:0000256" key="9">
    <source>
        <dbReference type="SAM" id="SignalP"/>
    </source>
</evidence>
<gene>
    <name evidence="11" type="ORF">SAMEA44541418_01489</name>
</gene>
<proteinExistence type="inferred from homology"/>
<comment type="similarity">
    <text evidence="8">Belongs to the TonB-dependent receptor family.</text>
</comment>
<dbReference type="RefSeq" id="WP_074861088.1">
    <property type="nucleotide sequence ID" value="NZ_FOVX01000024.1"/>
</dbReference>
<dbReference type="NCBIfam" id="TIGR04057">
    <property type="entry name" value="SusC_RagA_signa"/>
    <property type="match status" value="1"/>
</dbReference>
<dbReference type="NCBIfam" id="TIGR04056">
    <property type="entry name" value="OMP_RagA_SusC"/>
    <property type="match status" value="1"/>
</dbReference>
<name>A0AAX2H1X9_9FLAO</name>
<comment type="subcellular location">
    <subcellularLocation>
        <location evidence="1 8">Cell outer membrane</location>
        <topology evidence="1 8">Multi-pass membrane protein</topology>
    </subcellularLocation>
</comment>
<dbReference type="InterPro" id="IPR023996">
    <property type="entry name" value="TonB-dep_OMP_SusC/RagA"/>
</dbReference>
<keyword evidence="4 8" id="KW-0812">Transmembrane</keyword>
<dbReference type="GO" id="GO:0044718">
    <property type="term" value="P:siderophore transmembrane transport"/>
    <property type="evidence" value="ECO:0007669"/>
    <property type="project" value="TreeGrafter"/>
</dbReference>
<evidence type="ECO:0000256" key="8">
    <source>
        <dbReference type="PROSITE-ProRule" id="PRU01360"/>
    </source>
</evidence>
<evidence type="ECO:0000256" key="7">
    <source>
        <dbReference type="ARBA" id="ARBA00023237"/>
    </source>
</evidence>
<evidence type="ECO:0000313" key="11">
    <source>
        <dbReference type="EMBL" id="SNV11973.1"/>
    </source>
</evidence>
<evidence type="ECO:0000259" key="10">
    <source>
        <dbReference type="Pfam" id="PF07715"/>
    </source>
</evidence>
<dbReference type="InterPro" id="IPR039426">
    <property type="entry name" value="TonB-dep_rcpt-like"/>
</dbReference>
<keyword evidence="5 9" id="KW-0732">Signal</keyword>
<dbReference type="Gene3D" id="2.60.40.1120">
    <property type="entry name" value="Carboxypeptidase-like, regulatory domain"/>
    <property type="match status" value="1"/>
</dbReference>
<dbReference type="InterPro" id="IPR023997">
    <property type="entry name" value="TonB-dep_OMP_SusC/RagA_CS"/>
</dbReference>
<dbReference type="PANTHER" id="PTHR30069">
    <property type="entry name" value="TONB-DEPENDENT OUTER MEMBRANE RECEPTOR"/>
    <property type="match status" value="1"/>
</dbReference>
<dbReference type="GO" id="GO:0009279">
    <property type="term" value="C:cell outer membrane"/>
    <property type="evidence" value="ECO:0007669"/>
    <property type="project" value="UniProtKB-SubCell"/>
</dbReference>
<keyword evidence="2 8" id="KW-0813">Transport</keyword>
<feature type="chain" id="PRO_5043959824" evidence="9">
    <location>
        <begin position="22"/>
        <end position="1019"/>
    </location>
</feature>
<sequence>MTIRFIYTLTLALALVQIALAQTNVITGTVKDAQGQPIFGVFVLIKGTQHGTSTDMDGKYSLSAQVGQTLVFSYLGMKTVERKVGTNTTHLDIVLQDDVQELEGTVVMGYGQKKVASKTVGLAAVVGGKEIKEVPTSNALDALQGKVAGAVITTSSGSPGSSSKITIHGLNTIGGFLGGDDISSPLYVIDGVPVSGSVMVNYNPEDIESITVLKDAASTSIYGSRAANGVIYITTKRGHKNERTTVSINHQLGFSTIANRKFFDNLMSPREYMDFWIDYTSNLADTDQKKMTPELANKILEENPYHTAWDKVYFRNFVPMYRTNVSVSGGGEKVSYYLSASYLDQEGVKYGSGYKRYTLNSNVDADVSSWLKVGANISLSHNDVDDSAMGAATVGSARVLAMPYYRPKDSNGQDKQLIGIESSDPAIINKYKDNTFYHPKYLADTHPGGTQGQEIIPTIYAQLEPIKNLVFKTQVGLQHSVYNSTDSELPSVIIPRPNIHLTRTQSMATRKNFTNTLEYKFSLLNKHYLTALLGQESIENSSQSVSVSSYNQPTDELMMLSKGDNFNVIDTKGVDTFNSFFARVDYEYNNRYFLDVSARRDGSSSFGQNNRYATFWAIGGMWKLSNEAFLKDASWLSDLSLRVSTGSAGNAPSSYSNITQLNMLRYNGSWGYGLDRRSYGIGNPNLRWERQNKTTVGLSGYLFGSTSFNVEYYYRETRDMLFSKQLNTAVGYDSYNTNVGSLRNAGVDVTLSSVVYRNKEHNVSIRPYLNFNYNSQKVLSLYENRDSYLGGSTNNWGYAIGSPIYWVMPIFKGINPETGLREFYKPGEDRMTTHTDDNDLSNSYDYETLKQNTGKKRQAPLNGGFGFSATYKTLSLETNFSFSYGRYILNEDLRQTENAYNALGIHNLSRNVTDFWKQKGDKVHLPSRGTTVFNNSGDDTRMLEDASYIRLKNVNLSYSLPQVALDQLKFFSNLRFYVAVHNILTFTKFTGADPEFPQSIATGGYPPSREYSMGIEMKF</sequence>
<keyword evidence="11" id="KW-0675">Receptor</keyword>
<feature type="domain" description="TonB-dependent receptor plug" evidence="10">
    <location>
        <begin position="122"/>
        <end position="230"/>
    </location>
</feature>
<accession>A0AAX2H1X9</accession>
<dbReference type="SUPFAM" id="SSF56935">
    <property type="entry name" value="Porins"/>
    <property type="match status" value="1"/>
</dbReference>
<dbReference type="InterPro" id="IPR008969">
    <property type="entry name" value="CarboxyPept-like_regulatory"/>
</dbReference>
<protein>
    <submittedName>
        <fullName evidence="11">Outer membrane cobalamin receptor protein</fullName>
    </submittedName>
</protein>
<dbReference type="InterPro" id="IPR037066">
    <property type="entry name" value="Plug_dom_sf"/>
</dbReference>